<reference evidence="3 4" key="1">
    <citation type="submission" date="2024-02" db="EMBL/GenBank/DDBJ databases">
        <authorList>
            <person name="Chen Y."/>
            <person name="Shah S."/>
            <person name="Dougan E. K."/>
            <person name="Thang M."/>
            <person name="Chan C."/>
        </authorList>
    </citation>
    <scope>NUCLEOTIDE SEQUENCE [LARGE SCALE GENOMIC DNA]</scope>
</reference>
<evidence type="ECO:0000313" key="3">
    <source>
        <dbReference type="EMBL" id="CAK9088255.1"/>
    </source>
</evidence>
<dbReference type="PANTHER" id="PTHR46825:SF9">
    <property type="entry name" value="BETA-LACTAMASE-RELATED DOMAIN-CONTAINING PROTEIN"/>
    <property type="match status" value="1"/>
</dbReference>
<dbReference type="InterPro" id="IPR050491">
    <property type="entry name" value="AmpC-like"/>
</dbReference>
<feature type="signal peptide" evidence="1">
    <location>
        <begin position="1"/>
        <end position="19"/>
    </location>
</feature>
<accession>A0ABP0QLD9</accession>
<feature type="domain" description="Beta-lactamase-related" evidence="2">
    <location>
        <begin position="61"/>
        <end position="386"/>
    </location>
</feature>
<dbReference type="InterPro" id="IPR001466">
    <property type="entry name" value="Beta-lactam-related"/>
</dbReference>
<protein>
    <recommendedName>
        <fullName evidence="2">Beta-lactamase-related domain-containing protein</fullName>
    </recommendedName>
</protein>
<dbReference type="SUPFAM" id="SSF56601">
    <property type="entry name" value="beta-lactamase/transpeptidase-like"/>
    <property type="match status" value="1"/>
</dbReference>
<dbReference type="GO" id="GO:0004180">
    <property type="term" value="F:carboxypeptidase activity"/>
    <property type="evidence" value="ECO:0007669"/>
    <property type="project" value="UniProtKB-KW"/>
</dbReference>
<dbReference type="EMBL" id="CAXAMN010024617">
    <property type="protein sequence ID" value="CAK9088255.1"/>
    <property type="molecule type" value="Genomic_DNA"/>
</dbReference>
<name>A0ABP0QLD9_9DINO</name>
<evidence type="ECO:0000313" key="4">
    <source>
        <dbReference type="Proteomes" id="UP001642484"/>
    </source>
</evidence>
<dbReference type="Pfam" id="PF00144">
    <property type="entry name" value="Beta-lactamase"/>
    <property type="match status" value="1"/>
</dbReference>
<keyword evidence="4" id="KW-1185">Reference proteome</keyword>
<evidence type="ECO:0000256" key="1">
    <source>
        <dbReference type="SAM" id="SignalP"/>
    </source>
</evidence>
<dbReference type="Gene3D" id="3.40.710.10">
    <property type="entry name" value="DD-peptidase/beta-lactamase superfamily"/>
    <property type="match status" value="1"/>
</dbReference>
<feature type="chain" id="PRO_5045629301" description="Beta-lactamase-related domain-containing protein" evidence="1">
    <location>
        <begin position="20"/>
        <end position="485"/>
    </location>
</feature>
<dbReference type="InterPro" id="IPR012338">
    <property type="entry name" value="Beta-lactam/transpept-like"/>
</dbReference>
<keyword evidence="1" id="KW-0732">Signal</keyword>
<sequence length="485" mass="53745">MASLPSFILVLLSYNSARASEPLTDVKQAVQPILDEMASRYNMSFTFGFVNSSGRLGMASGVNSIWSKRPLKPDDLIPLGSVTKSWTAVMVMQAVDEGIVKLEDSASKWIDPVLSRLWHSSMEALWGKAALRIRVHDLLGMTSCIADYDDFYMEHFTFVFAGDDAGPFLYLKSAARQGLICTPDSSNPLAVYSGANYILLGLLLVQARGFFSWQDLDQIRVIPKGLFRSGRYSHTSFSRLGRCIQYPGIAHQYAWKSWLSQNNSETFSDLLYTSCLNGWTMGNIASSALDLATFFFDLFSLPKERGGFLTRQSLLRMQQMKTLNDTWCEGPTGPGSCSYGMGLLQDQLGQDFWVLQDPTEDLSKIKVIGHPGEDWGSGCSPCGFNRRYGFGICMAYTSVIGMNCSGDFRENFLAVQTATCLAYDAVLKVLGAPRLNCTNAALPDPPQLVQCAWDRTNTTVPSLPAWQRRSPHMVVPRVETSEIVV</sequence>
<dbReference type="PANTHER" id="PTHR46825">
    <property type="entry name" value="D-ALANYL-D-ALANINE-CARBOXYPEPTIDASE/ENDOPEPTIDASE AMPH"/>
    <property type="match status" value="1"/>
</dbReference>
<gene>
    <name evidence="3" type="ORF">CCMP2556_LOCUS42579</name>
</gene>
<comment type="caution">
    <text evidence="3">The sequence shown here is derived from an EMBL/GenBank/DDBJ whole genome shotgun (WGS) entry which is preliminary data.</text>
</comment>
<proteinExistence type="predicted"/>
<dbReference type="Proteomes" id="UP001642484">
    <property type="component" value="Unassembled WGS sequence"/>
</dbReference>
<evidence type="ECO:0000259" key="2">
    <source>
        <dbReference type="Pfam" id="PF00144"/>
    </source>
</evidence>
<organism evidence="3 4">
    <name type="scientific">Durusdinium trenchii</name>
    <dbReference type="NCBI Taxonomy" id="1381693"/>
    <lineage>
        <taxon>Eukaryota</taxon>
        <taxon>Sar</taxon>
        <taxon>Alveolata</taxon>
        <taxon>Dinophyceae</taxon>
        <taxon>Suessiales</taxon>
        <taxon>Symbiodiniaceae</taxon>
        <taxon>Durusdinium</taxon>
    </lineage>
</organism>